<evidence type="ECO:0000256" key="1">
    <source>
        <dbReference type="ARBA" id="ARBA00004418"/>
    </source>
</evidence>
<keyword evidence="2 3" id="KW-0732">Signal</keyword>
<dbReference type="PANTHER" id="PTHR35936">
    <property type="entry name" value="MEMBRANE-BOUND LYTIC MUREIN TRANSGLYCOSYLASE F"/>
    <property type="match status" value="1"/>
</dbReference>
<dbReference type="InterPro" id="IPR001638">
    <property type="entry name" value="Solute-binding_3/MltF_N"/>
</dbReference>
<evidence type="ECO:0000313" key="5">
    <source>
        <dbReference type="EMBL" id="MFD1746746.1"/>
    </source>
</evidence>
<evidence type="ECO:0000256" key="2">
    <source>
        <dbReference type="ARBA" id="ARBA00022729"/>
    </source>
</evidence>
<proteinExistence type="predicted"/>
<sequence length="260" mass="27910">MKTIVKTALVALAMGAASLTTAVAQDVKVGVDSGPYPPFSSPDASGKWVGWEVEIMDALCAEAKLNCTLTPIAFDGLIPALNGKKIDAIMSSMSITDERKKMIDFSDKYYNTPSAIIGPKGEKFEPTAEGLKGKIVGVQASTIHQRYVQKYFGSAISELKEYQSQDEANSDLAAGRIDAIQADLITLDSFLKSDQGKACCDLKGNVKDDPEILGAGVGVGVRKDDTALKDKFNAAIKAIRANGTYDKISKKYFDFDVYGK</sequence>
<comment type="caution">
    <text evidence="5">The sequence shown here is derived from an EMBL/GenBank/DDBJ whole genome shotgun (WGS) entry which is preliminary data.</text>
</comment>
<dbReference type="Pfam" id="PF00497">
    <property type="entry name" value="SBP_bac_3"/>
    <property type="match status" value="1"/>
</dbReference>
<feature type="signal peptide" evidence="3">
    <location>
        <begin position="1"/>
        <end position="24"/>
    </location>
</feature>
<keyword evidence="6" id="KW-1185">Reference proteome</keyword>
<organism evidence="5 6">
    <name type="scientific">Rhizobium helianthi</name>
    <dbReference type="NCBI Taxonomy" id="1132695"/>
    <lineage>
        <taxon>Bacteria</taxon>
        <taxon>Pseudomonadati</taxon>
        <taxon>Pseudomonadota</taxon>
        <taxon>Alphaproteobacteria</taxon>
        <taxon>Hyphomicrobiales</taxon>
        <taxon>Rhizobiaceae</taxon>
        <taxon>Rhizobium/Agrobacterium group</taxon>
        <taxon>Rhizobium</taxon>
    </lineage>
</organism>
<evidence type="ECO:0000313" key="6">
    <source>
        <dbReference type="Proteomes" id="UP001597322"/>
    </source>
</evidence>
<dbReference type="EMBL" id="JBHUEQ010000026">
    <property type="protein sequence ID" value="MFD1746746.1"/>
    <property type="molecule type" value="Genomic_DNA"/>
</dbReference>
<reference evidence="6" key="1">
    <citation type="journal article" date="2019" name="Int. J. Syst. Evol. Microbiol.">
        <title>The Global Catalogue of Microorganisms (GCM) 10K type strain sequencing project: providing services to taxonomists for standard genome sequencing and annotation.</title>
        <authorList>
            <consortium name="The Broad Institute Genomics Platform"/>
            <consortium name="The Broad Institute Genome Sequencing Center for Infectious Disease"/>
            <person name="Wu L."/>
            <person name="Ma J."/>
        </authorList>
    </citation>
    <scope>NUCLEOTIDE SEQUENCE [LARGE SCALE GENOMIC DNA]</scope>
    <source>
        <strain evidence="6">CG52</strain>
    </source>
</reference>
<feature type="chain" id="PRO_5047344537" evidence="3">
    <location>
        <begin position="25"/>
        <end position="260"/>
    </location>
</feature>
<protein>
    <submittedName>
        <fullName evidence="5">Transporter substrate-binding domain-containing protein</fullName>
    </submittedName>
</protein>
<accession>A0ABW4M7T6</accession>
<dbReference type="SMART" id="SM00062">
    <property type="entry name" value="PBPb"/>
    <property type="match status" value="1"/>
</dbReference>
<dbReference type="Proteomes" id="UP001597322">
    <property type="component" value="Unassembled WGS sequence"/>
</dbReference>
<dbReference type="Gene3D" id="3.40.190.10">
    <property type="entry name" value="Periplasmic binding protein-like II"/>
    <property type="match status" value="2"/>
</dbReference>
<gene>
    <name evidence="5" type="ORF">ACFSE1_14825</name>
</gene>
<dbReference type="SUPFAM" id="SSF53850">
    <property type="entry name" value="Periplasmic binding protein-like II"/>
    <property type="match status" value="1"/>
</dbReference>
<feature type="domain" description="Solute-binding protein family 3/N-terminal" evidence="4">
    <location>
        <begin position="26"/>
        <end position="256"/>
    </location>
</feature>
<name>A0ABW4M7T6_9HYPH</name>
<dbReference type="RefSeq" id="WP_377402943.1">
    <property type="nucleotide sequence ID" value="NZ_JBHUEQ010000026.1"/>
</dbReference>
<evidence type="ECO:0000259" key="4">
    <source>
        <dbReference type="SMART" id="SM00062"/>
    </source>
</evidence>
<dbReference type="PANTHER" id="PTHR35936:SF17">
    <property type="entry name" value="ARGININE-BINDING EXTRACELLULAR PROTEIN ARTP"/>
    <property type="match status" value="1"/>
</dbReference>
<comment type="subcellular location">
    <subcellularLocation>
        <location evidence="1">Periplasm</location>
    </subcellularLocation>
</comment>
<evidence type="ECO:0000256" key="3">
    <source>
        <dbReference type="SAM" id="SignalP"/>
    </source>
</evidence>